<evidence type="ECO:0000256" key="1">
    <source>
        <dbReference type="HAMAP-Rule" id="MF_00386"/>
    </source>
</evidence>
<name>A0ABU9BQR3_9BURK</name>
<dbReference type="SMART" id="SM01234">
    <property type="entry name" value="Haemolytic"/>
    <property type="match status" value="1"/>
</dbReference>
<dbReference type="Proteomes" id="UP001371218">
    <property type="component" value="Unassembled WGS sequence"/>
</dbReference>
<keyword evidence="3" id="KW-1185">Reference proteome</keyword>
<comment type="subcellular location">
    <subcellularLocation>
        <location evidence="1">Cell membrane</location>
        <topology evidence="1">Peripheral membrane protein</topology>
        <orientation evidence="1">Cytoplasmic side</orientation>
    </subcellularLocation>
</comment>
<comment type="caution">
    <text evidence="2">The sequence shown here is derived from an EMBL/GenBank/DDBJ whole genome shotgun (WGS) entry which is preliminary data.</text>
</comment>
<dbReference type="InterPro" id="IPR002696">
    <property type="entry name" value="Membr_insert_effic_factor_YidD"/>
</dbReference>
<comment type="similarity">
    <text evidence="1">Belongs to the UPF0161 family.</text>
</comment>
<reference evidence="2 3" key="1">
    <citation type="submission" date="2024-04" db="EMBL/GenBank/DDBJ databases">
        <title>Novel species of the genus Ideonella isolated from streams.</title>
        <authorList>
            <person name="Lu H."/>
        </authorList>
    </citation>
    <scope>NUCLEOTIDE SEQUENCE [LARGE SCALE GENOMIC DNA]</scope>
    <source>
        <strain evidence="2 3">DXS29W</strain>
    </source>
</reference>
<proteinExistence type="inferred from homology"/>
<dbReference type="Pfam" id="PF01809">
    <property type="entry name" value="YidD"/>
    <property type="match status" value="1"/>
</dbReference>
<keyword evidence="1" id="KW-1003">Cell membrane</keyword>
<evidence type="ECO:0000313" key="2">
    <source>
        <dbReference type="EMBL" id="MEK8030980.1"/>
    </source>
</evidence>
<dbReference type="EMBL" id="JBBUTG010000004">
    <property type="protein sequence ID" value="MEK8030980.1"/>
    <property type="molecule type" value="Genomic_DNA"/>
</dbReference>
<dbReference type="PANTHER" id="PTHR33383:SF1">
    <property type="entry name" value="MEMBRANE PROTEIN INSERTION EFFICIENCY FACTOR-RELATED"/>
    <property type="match status" value="1"/>
</dbReference>
<dbReference type="HAMAP" id="MF_00386">
    <property type="entry name" value="UPF0161_YidD"/>
    <property type="match status" value="1"/>
</dbReference>
<comment type="function">
    <text evidence="1">Could be involved in insertion of integral membrane proteins into the membrane.</text>
</comment>
<keyword evidence="1" id="KW-0472">Membrane</keyword>
<protein>
    <recommendedName>
        <fullName evidence="1">Putative membrane protein insertion efficiency factor</fullName>
    </recommendedName>
</protein>
<evidence type="ECO:0000313" key="3">
    <source>
        <dbReference type="Proteomes" id="UP001371218"/>
    </source>
</evidence>
<organism evidence="2 3">
    <name type="scientific">Ideonella lacteola</name>
    <dbReference type="NCBI Taxonomy" id="2984193"/>
    <lineage>
        <taxon>Bacteria</taxon>
        <taxon>Pseudomonadati</taxon>
        <taxon>Pseudomonadota</taxon>
        <taxon>Betaproteobacteria</taxon>
        <taxon>Burkholderiales</taxon>
        <taxon>Sphaerotilaceae</taxon>
        <taxon>Ideonella</taxon>
    </lineage>
</organism>
<dbReference type="PANTHER" id="PTHR33383">
    <property type="entry name" value="MEMBRANE PROTEIN INSERTION EFFICIENCY FACTOR-RELATED"/>
    <property type="match status" value="1"/>
</dbReference>
<sequence length="99" mass="10960">MLPRLALVGLLRAYRLLLSPWLGNQCRFAPTCSVYGIEALQRHGALAGSYLTAARVLRCHPWCEGGHDPVPVRRPRLFTHLLPAATLADPSEFSSRPMP</sequence>
<gene>
    <name evidence="2" type="primary">yidD</name>
    <name evidence="2" type="ORF">AACH06_09155</name>
</gene>
<dbReference type="NCBIfam" id="TIGR00278">
    <property type="entry name" value="membrane protein insertion efficiency factor YidD"/>
    <property type="match status" value="1"/>
</dbReference>
<accession>A0ABU9BQR3</accession>